<dbReference type="Gene3D" id="1.10.150.60">
    <property type="entry name" value="ARID DNA-binding domain"/>
    <property type="match status" value="1"/>
</dbReference>
<reference evidence="2 3" key="1">
    <citation type="journal article" date="2023" name="Plants (Basel)">
        <title>Bridging the Gap: Combining Genomics and Transcriptomics Approaches to Understand Stylosanthes scabra, an Orphan Legume from the Brazilian Caatinga.</title>
        <authorList>
            <person name="Ferreira-Neto J.R.C."/>
            <person name="da Silva M.D."/>
            <person name="Binneck E."/>
            <person name="de Melo N.F."/>
            <person name="da Silva R.H."/>
            <person name="de Melo A.L.T.M."/>
            <person name="Pandolfi V."/>
            <person name="Bustamante F.O."/>
            <person name="Brasileiro-Vidal A.C."/>
            <person name="Benko-Iseppon A.M."/>
        </authorList>
    </citation>
    <scope>NUCLEOTIDE SEQUENCE [LARGE SCALE GENOMIC DNA]</scope>
    <source>
        <tissue evidence="2">Leaves</tissue>
    </source>
</reference>
<dbReference type="InterPro" id="IPR036431">
    <property type="entry name" value="ARID_dom_sf"/>
</dbReference>
<dbReference type="Pfam" id="PF09011">
    <property type="entry name" value="HMG_box_2"/>
    <property type="match status" value="1"/>
</dbReference>
<proteinExistence type="predicted"/>
<evidence type="ECO:0000313" key="3">
    <source>
        <dbReference type="Proteomes" id="UP001341840"/>
    </source>
</evidence>
<gene>
    <name evidence="2" type="ORF">PIB30_064892</name>
</gene>
<dbReference type="CDD" id="cd00084">
    <property type="entry name" value="HMG-box_SF"/>
    <property type="match status" value="1"/>
</dbReference>
<feature type="domain" description="ARID" evidence="1">
    <location>
        <begin position="32"/>
        <end position="122"/>
    </location>
</feature>
<evidence type="ECO:0000313" key="2">
    <source>
        <dbReference type="EMBL" id="MED6186232.1"/>
    </source>
</evidence>
<dbReference type="PROSITE" id="PS51011">
    <property type="entry name" value="ARID"/>
    <property type="match status" value="1"/>
</dbReference>
<dbReference type="Gene3D" id="1.10.30.10">
    <property type="entry name" value="High mobility group box domain"/>
    <property type="match status" value="1"/>
</dbReference>
<protein>
    <recommendedName>
        <fullName evidence="1">ARID domain-containing protein</fullName>
    </recommendedName>
</protein>
<name>A0ABU6WK65_9FABA</name>
<dbReference type="SMART" id="SM01014">
    <property type="entry name" value="ARID"/>
    <property type="match status" value="1"/>
</dbReference>
<sequence>MAFKESVVELSLSSPSSQLDAAQTLNSANASSINRETFYLKLTHLLDSSGFSLIFNVRETLLDLYLVYLEVTTRGGFNQVSREKKWGEVASALRLEGNNARLSAQVEKLYSQLLYQFEQLYFYRAPAKSSKTTGSQKRKRNSEATYFSSEPIEEAAGLVKEQAIIIGTSDGKEKKKRRGMAQGQRSAYHIFLKQECTRLKSCSSASDRKGVLRAAVDAWRKLSPLEKQPYVDESKKNKEKFKNAMIIDDNEKEEKNIASTNVCSGEYYQVTSQPEPDDNGYTLNNNAAIGLALNVTEKLPKDSLLLFGLEHYCSMDFPIMEPK</sequence>
<comment type="caution">
    <text evidence="2">The sequence shown here is derived from an EMBL/GenBank/DDBJ whole genome shotgun (WGS) entry which is preliminary data.</text>
</comment>
<dbReference type="InterPro" id="IPR001606">
    <property type="entry name" value="ARID_dom"/>
</dbReference>
<dbReference type="EMBL" id="JASCZI010181882">
    <property type="protein sequence ID" value="MED6186232.1"/>
    <property type="molecule type" value="Genomic_DNA"/>
</dbReference>
<dbReference type="InterPro" id="IPR036910">
    <property type="entry name" value="HMG_box_dom_sf"/>
</dbReference>
<dbReference type="PANTHER" id="PTHR46691">
    <property type="entry name" value="HIGH MOBILITY GROUP B PROTEIN 9"/>
    <property type="match status" value="1"/>
</dbReference>
<dbReference type="PANTHER" id="PTHR46691:SF5">
    <property type="entry name" value="HMG (HIGH MOBILITY GROUP) BOX PROTEIN"/>
    <property type="match status" value="1"/>
</dbReference>
<organism evidence="2 3">
    <name type="scientific">Stylosanthes scabra</name>
    <dbReference type="NCBI Taxonomy" id="79078"/>
    <lineage>
        <taxon>Eukaryota</taxon>
        <taxon>Viridiplantae</taxon>
        <taxon>Streptophyta</taxon>
        <taxon>Embryophyta</taxon>
        <taxon>Tracheophyta</taxon>
        <taxon>Spermatophyta</taxon>
        <taxon>Magnoliopsida</taxon>
        <taxon>eudicotyledons</taxon>
        <taxon>Gunneridae</taxon>
        <taxon>Pentapetalae</taxon>
        <taxon>rosids</taxon>
        <taxon>fabids</taxon>
        <taxon>Fabales</taxon>
        <taxon>Fabaceae</taxon>
        <taxon>Papilionoideae</taxon>
        <taxon>50 kb inversion clade</taxon>
        <taxon>dalbergioids sensu lato</taxon>
        <taxon>Dalbergieae</taxon>
        <taxon>Pterocarpus clade</taxon>
        <taxon>Stylosanthes</taxon>
    </lineage>
</organism>
<keyword evidence="3" id="KW-1185">Reference proteome</keyword>
<dbReference type="Pfam" id="PF01388">
    <property type="entry name" value="ARID"/>
    <property type="match status" value="1"/>
</dbReference>
<dbReference type="Proteomes" id="UP001341840">
    <property type="component" value="Unassembled WGS sequence"/>
</dbReference>
<dbReference type="SMART" id="SM00501">
    <property type="entry name" value="BRIGHT"/>
    <property type="match status" value="1"/>
</dbReference>
<accession>A0ABU6WK65</accession>
<dbReference type="InterPro" id="IPR009071">
    <property type="entry name" value="HMG_box_dom"/>
</dbReference>
<evidence type="ECO:0000259" key="1">
    <source>
        <dbReference type="PROSITE" id="PS51011"/>
    </source>
</evidence>
<dbReference type="SUPFAM" id="SSF46774">
    <property type="entry name" value="ARID-like"/>
    <property type="match status" value="1"/>
</dbReference>
<dbReference type="SUPFAM" id="SSF47095">
    <property type="entry name" value="HMG-box"/>
    <property type="match status" value="1"/>
</dbReference>